<proteinExistence type="predicted"/>
<keyword evidence="2" id="KW-0813">Transport</keyword>
<dbReference type="PANTHER" id="PTHR12778:SF10">
    <property type="entry name" value="MAJOR FACILITATOR SUPERFAMILY DOMAIN-CONTAINING PROTEIN 3"/>
    <property type="match status" value="1"/>
</dbReference>
<dbReference type="InterPro" id="IPR036259">
    <property type="entry name" value="MFS_trans_sf"/>
</dbReference>
<protein>
    <submittedName>
        <fullName evidence="7">PAT family beta-lactamase induction signal transducer AmpG</fullName>
    </submittedName>
</protein>
<dbReference type="InterPro" id="IPR004752">
    <property type="entry name" value="AmpG_permease/AT-1"/>
</dbReference>
<feature type="transmembrane region" description="Helical" evidence="6">
    <location>
        <begin position="320"/>
        <end position="346"/>
    </location>
</feature>
<sequence>MTDQPWWRLVFSRRMMLCVLTGFASGLPLFFLFQLVPGWLRDQQVDLGTIGLFALVQFPYTWKFLWSPLMDRFELPLLGLRRGWMLLTQLGLLLALGSFAFISPQNGLSMVIVAAVLVAVFSASQDIVIDAFRREILSDQELGLGNAVHINAYRLAGLVPGSLSLILADHLPWSTVFLITAAFMGVGLLLTAIAPEPAHERHPMSLEQAVVEPFKDFFSRHGVQHAVAVLVFMVLYKLGDNMAVALQTPFYMDMGYSKSEIGLVAKHAALWPVLVGSLIGGLVMLKVGINRSLWLFGVVQCASIFGYALLASLNPEARNLWWLAGVVGAEYLGVGLGAAALTAYIAREASRTYLATQLALLTALTAVPRVIANAATGYMVESMGWVHFFMLCALVAIPGLLMLPKVAPWARRQD</sequence>
<dbReference type="PANTHER" id="PTHR12778">
    <property type="entry name" value="SOLUTE CARRIER FAMILY 33 ACETYL-COA TRANSPORTER -RELATED"/>
    <property type="match status" value="1"/>
</dbReference>
<feature type="transmembrane region" description="Helical" evidence="6">
    <location>
        <begin position="15"/>
        <end position="33"/>
    </location>
</feature>
<feature type="transmembrane region" description="Helical" evidence="6">
    <location>
        <begin position="83"/>
        <end position="102"/>
    </location>
</feature>
<feature type="transmembrane region" description="Helical" evidence="6">
    <location>
        <begin position="108"/>
        <end position="129"/>
    </location>
</feature>
<accession>A0A3N1NRB8</accession>
<feature type="transmembrane region" description="Helical" evidence="6">
    <location>
        <begin position="358"/>
        <end position="379"/>
    </location>
</feature>
<feature type="transmembrane region" description="Helical" evidence="6">
    <location>
        <begin position="385"/>
        <end position="403"/>
    </location>
</feature>
<dbReference type="Pfam" id="PF07690">
    <property type="entry name" value="MFS_1"/>
    <property type="match status" value="1"/>
</dbReference>
<comment type="caution">
    <text evidence="7">The sequence shown here is derived from an EMBL/GenBank/DDBJ whole genome shotgun (WGS) entry which is preliminary data.</text>
</comment>
<evidence type="ECO:0000313" key="7">
    <source>
        <dbReference type="EMBL" id="ROQ18765.1"/>
    </source>
</evidence>
<feature type="transmembrane region" description="Helical" evidence="6">
    <location>
        <begin position="174"/>
        <end position="194"/>
    </location>
</feature>
<comment type="subcellular location">
    <subcellularLocation>
        <location evidence="1">Membrane</location>
        <topology evidence="1">Multi-pass membrane protein</topology>
    </subcellularLocation>
</comment>
<keyword evidence="8" id="KW-1185">Reference proteome</keyword>
<organism evidence="7 8">
    <name type="scientific">Gallaecimonas pentaromativorans</name>
    <dbReference type="NCBI Taxonomy" id="584787"/>
    <lineage>
        <taxon>Bacteria</taxon>
        <taxon>Pseudomonadati</taxon>
        <taxon>Pseudomonadota</taxon>
        <taxon>Gammaproteobacteria</taxon>
        <taxon>Enterobacterales</taxon>
        <taxon>Gallaecimonadaceae</taxon>
        <taxon>Gallaecimonas</taxon>
    </lineage>
</organism>
<dbReference type="CDD" id="cd17486">
    <property type="entry name" value="MFS_AmpG_like"/>
    <property type="match status" value="1"/>
</dbReference>
<evidence type="ECO:0000256" key="3">
    <source>
        <dbReference type="ARBA" id="ARBA00022692"/>
    </source>
</evidence>
<dbReference type="Proteomes" id="UP000268033">
    <property type="component" value="Unassembled WGS sequence"/>
</dbReference>
<dbReference type="SUPFAM" id="SSF103473">
    <property type="entry name" value="MFS general substrate transporter"/>
    <property type="match status" value="1"/>
</dbReference>
<dbReference type="GO" id="GO:0016020">
    <property type="term" value="C:membrane"/>
    <property type="evidence" value="ECO:0007669"/>
    <property type="project" value="UniProtKB-SubCell"/>
</dbReference>
<dbReference type="NCBIfam" id="TIGR00901">
    <property type="entry name" value="2A0125"/>
    <property type="match status" value="1"/>
</dbReference>
<evidence type="ECO:0000256" key="5">
    <source>
        <dbReference type="ARBA" id="ARBA00023136"/>
    </source>
</evidence>
<evidence type="ECO:0000313" key="8">
    <source>
        <dbReference type="Proteomes" id="UP000268033"/>
    </source>
</evidence>
<gene>
    <name evidence="7" type="ORF">EDC28_11731</name>
</gene>
<dbReference type="Gene3D" id="1.20.1250.20">
    <property type="entry name" value="MFS general substrate transporter like domains"/>
    <property type="match status" value="1"/>
</dbReference>
<keyword evidence="5 6" id="KW-0472">Membrane</keyword>
<evidence type="ECO:0000256" key="1">
    <source>
        <dbReference type="ARBA" id="ARBA00004141"/>
    </source>
</evidence>
<evidence type="ECO:0000256" key="6">
    <source>
        <dbReference type="SAM" id="Phobius"/>
    </source>
</evidence>
<dbReference type="AlphaFoldDB" id="A0A3N1NRB8"/>
<dbReference type="GO" id="GO:0022857">
    <property type="term" value="F:transmembrane transporter activity"/>
    <property type="evidence" value="ECO:0007669"/>
    <property type="project" value="InterPro"/>
</dbReference>
<evidence type="ECO:0000256" key="2">
    <source>
        <dbReference type="ARBA" id="ARBA00022448"/>
    </source>
</evidence>
<feature type="transmembrane region" description="Helical" evidence="6">
    <location>
        <begin position="227"/>
        <end position="248"/>
    </location>
</feature>
<keyword evidence="4 6" id="KW-1133">Transmembrane helix</keyword>
<feature type="transmembrane region" description="Helical" evidence="6">
    <location>
        <begin position="292"/>
        <end position="314"/>
    </location>
</feature>
<dbReference type="RefSeq" id="WP_244946619.1">
    <property type="nucleotide sequence ID" value="NZ_RJUL01000017.1"/>
</dbReference>
<dbReference type="InterPro" id="IPR011701">
    <property type="entry name" value="MFS"/>
</dbReference>
<keyword evidence="3 6" id="KW-0812">Transmembrane</keyword>
<dbReference type="STRING" id="584787.GCA_001247655_01357"/>
<dbReference type="EMBL" id="RJUL01000017">
    <property type="protein sequence ID" value="ROQ18765.1"/>
    <property type="molecule type" value="Genomic_DNA"/>
</dbReference>
<evidence type="ECO:0000256" key="4">
    <source>
        <dbReference type="ARBA" id="ARBA00022989"/>
    </source>
</evidence>
<reference evidence="7 8" key="1">
    <citation type="submission" date="2018-11" db="EMBL/GenBank/DDBJ databases">
        <title>Genomic Encyclopedia of Type Strains, Phase IV (KMG-IV): sequencing the most valuable type-strain genomes for metagenomic binning, comparative biology and taxonomic classification.</title>
        <authorList>
            <person name="Goeker M."/>
        </authorList>
    </citation>
    <scope>NUCLEOTIDE SEQUENCE [LARGE SCALE GENOMIC DNA]</scope>
    <source>
        <strain evidence="7 8">DSM 21945</strain>
    </source>
</reference>
<feature type="transmembrane region" description="Helical" evidence="6">
    <location>
        <begin position="268"/>
        <end position="285"/>
    </location>
</feature>
<name>A0A3N1NRB8_9GAMM</name>